<dbReference type="RefSeq" id="WP_240719149.1">
    <property type="nucleotide sequence ID" value="NZ_JAKVTW010000013.1"/>
</dbReference>
<name>A0ABS9S9U6_9GAMM</name>
<protein>
    <submittedName>
        <fullName evidence="1">Uncharacterized protein</fullName>
    </submittedName>
</protein>
<proteinExistence type="predicted"/>
<evidence type="ECO:0000313" key="1">
    <source>
        <dbReference type="EMBL" id="MCH4812855.1"/>
    </source>
</evidence>
<accession>A0ABS9S9U6</accession>
<dbReference type="EMBL" id="JAKVTW010000013">
    <property type="protein sequence ID" value="MCH4812855.1"/>
    <property type="molecule type" value="Genomic_DNA"/>
</dbReference>
<evidence type="ECO:0000313" key="2">
    <source>
        <dbReference type="Proteomes" id="UP001320609"/>
    </source>
</evidence>
<gene>
    <name evidence="1" type="ORF">MLE19_16085</name>
</gene>
<keyword evidence="2" id="KW-1185">Reference proteome</keyword>
<sequence length="179" mass="21165">MLGTQNNFNLNTFSDNNKEGDIYYNGKRYKLEKHLFDDITNERAEGLTYHAYRKRIKRQKQKGQVINREIALKAETSKKLAFTYKNKPYKSLDSFFNKTSAEDKDPHLKNTAFAHRVKQLIENQNHDDIEEIIFIALNAKPYESLNLHIEHYKRNEMIRNGHATEEKINESINKEMTGR</sequence>
<organism evidence="1 2">
    <name type="scientific">Vreelandella neptunia</name>
    <dbReference type="NCBI Taxonomy" id="115551"/>
    <lineage>
        <taxon>Bacteria</taxon>
        <taxon>Pseudomonadati</taxon>
        <taxon>Pseudomonadota</taxon>
        <taxon>Gammaproteobacteria</taxon>
        <taxon>Oceanospirillales</taxon>
        <taxon>Halomonadaceae</taxon>
        <taxon>Vreelandella</taxon>
    </lineage>
</organism>
<dbReference type="Proteomes" id="UP001320609">
    <property type="component" value="Unassembled WGS sequence"/>
</dbReference>
<comment type="caution">
    <text evidence="1">The sequence shown here is derived from an EMBL/GenBank/DDBJ whole genome shotgun (WGS) entry which is preliminary data.</text>
</comment>
<reference evidence="1 2" key="1">
    <citation type="submission" date="2022-03" db="EMBL/GenBank/DDBJ databases">
        <title>Genomic signatures underlying metal tolerance in selected Arctic bacterial isolates.</title>
        <authorList>
            <person name="Thomas F.A."/>
            <person name="Venkatachalam S."/>
            <person name="Krishnan K.P."/>
        </authorList>
    </citation>
    <scope>NUCLEOTIDE SEQUENCE [LARGE SCALE GENOMIC DNA]</scope>
    <source>
        <strain evidence="1 2">HM116</strain>
    </source>
</reference>